<dbReference type="SMART" id="SM00454">
    <property type="entry name" value="SAM"/>
    <property type="match status" value="1"/>
</dbReference>
<dbReference type="PROSITE" id="PS50105">
    <property type="entry name" value="SAM_DOMAIN"/>
    <property type="match status" value="1"/>
</dbReference>
<feature type="compositionally biased region" description="Basic and acidic residues" evidence="2">
    <location>
        <begin position="406"/>
        <end position="416"/>
    </location>
</feature>
<dbReference type="CDD" id="cd09487">
    <property type="entry name" value="SAM_superfamily"/>
    <property type="match status" value="1"/>
</dbReference>
<feature type="compositionally biased region" description="Low complexity" evidence="2">
    <location>
        <begin position="245"/>
        <end position="260"/>
    </location>
</feature>
<dbReference type="InterPro" id="IPR004088">
    <property type="entry name" value="KH_dom_type_1"/>
</dbReference>
<protein>
    <recommendedName>
        <fullName evidence="3">SAM domain-containing protein</fullName>
    </recommendedName>
</protein>
<evidence type="ECO:0000256" key="1">
    <source>
        <dbReference type="PROSITE-ProRule" id="PRU00117"/>
    </source>
</evidence>
<keyword evidence="5" id="KW-1185">Reference proteome</keyword>
<gene>
    <name evidence="4" type="ORF">PCOR1329_LOCUS52308</name>
</gene>
<dbReference type="Gene3D" id="2.30.30.140">
    <property type="match status" value="1"/>
</dbReference>
<feature type="domain" description="SAM" evidence="3">
    <location>
        <begin position="16"/>
        <end position="80"/>
    </location>
</feature>
<dbReference type="InterPro" id="IPR036612">
    <property type="entry name" value="KH_dom_type_1_sf"/>
</dbReference>
<dbReference type="SUPFAM" id="SSF47769">
    <property type="entry name" value="SAM/Pointed domain"/>
    <property type="match status" value="1"/>
</dbReference>
<dbReference type="Gene3D" id="3.30.1370.10">
    <property type="entry name" value="K Homology domain, type 1"/>
    <property type="match status" value="1"/>
</dbReference>
<dbReference type="CDD" id="cd00105">
    <property type="entry name" value="KH-I"/>
    <property type="match status" value="1"/>
</dbReference>
<dbReference type="EMBL" id="CAUYUJ010016361">
    <property type="protein sequence ID" value="CAK0864401.1"/>
    <property type="molecule type" value="Genomic_DNA"/>
</dbReference>
<dbReference type="SUPFAM" id="SSF54791">
    <property type="entry name" value="Eukaryotic type KH-domain (KH-domain type I)"/>
    <property type="match status" value="1"/>
</dbReference>
<evidence type="ECO:0000256" key="2">
    <source>
        <dbReference type="SAM" id="MobiDB-lite"/>
    </source>
</evidence>
<feature type="compositionally biased region" description="Pro residues" evidence="2">
    <location>
        <begin position="356"/>
        <end position="377"/>
    </location>
</feature>
<evidence type="ECO:0000313" key="5">
    <source>
        <dbReference type="Proteomes" id="UP001189429"/>
    </source>
</evidence>
<feature type="region of interest" description="Disordered" evidence="2">
    <location>
        <begin position="344"/>
        <end position="505"/>
    </location>
</feature>
<comment type="caution">
    <text evidence="4">The sequence shown here is derived from an EMBL/GenBank/DDBJ whole genome shotgun (WGS) entry which is preliminary data.</text>
</comment>
<name>A0ABN9UYT6_9DINO</name>
<dbReference type="Pfam" id="PF00013">
    <property type="entry name" value="KH_1"/>
    <property type="match status" value="1"/>
</dbReference>
<dbReference type="InterPro" id="IPR013761">
    <property type="entry name" value="SAM/pointed_sf"/>
</dbReference>
<evidence type="ECO:0000313" key="4">
    <source>
        <dbReference type="EMBL" id="CAK0864401.1"/>
    </source>
</evidence>
<dbReference type="InterPro" id="IPR001660">
    <property type="entry name" value="SAM"/>
</dbReference>
<dbReference type="Pfam" id="PF00536">
    <property type="entry name" value="SAM_1"/>
    <property type="match status" value="1"/>
</dbReference>
<keyword evidence="1" id="KW-0694">RNA-binding</keyword>
<dbReference type="Gene3D" id="1.10.150.50">
    <property type="entry name" value="Transcription Factor, Ets-1"/>
    <property type="match status" value="1"/>
</dbReference>
<evidence type="ECO:0000259" key="3">
    <source>
        <dbReference type="PROSITE" id="PS50105"/>
    </source>
</evidence>
<proteinExistence type="predicted"/>
<dbReference type="SUPFAM" id="SSF54160">
    <property type="entry name" value="Chromo domain-like"/>
    <property type="match status" value="1"/>
</dbReference>
<organism evidence="4 5">
    <name type="scientific">Prorocentrum cordatum</name>
    <dbReference type="NCBI Taxonomy" id="2364126"/>
    <lineage>
        <taxon>Eukaryota</taxon>
        <taxon>Sar</taxon>
        <taxon>Alveolata</taxon>
        <taxon>Dinophyceae</taxon>
        <taxon>Prorocentrales</taxon>
        <taxon>Prorocentraceae</taxon>
        <taxon>Prorocentrum</taxon>
    </lineage>
</organism>
<dbReference type="PROSITE" id="PS50084">
    <property type="entry name" value="KH_TYPE_1"/>
    <property type="match status" value="1"/>
</dbReference>
<accession>A0ABN9UYT6</accession>
<sequence>MLWNRQPAVMAASVVLDGGEVHEFLQSIGLPKYAPTLLERGFNRMEGLMSMTEADMRYTCGMPLGHVRKLQRALEELAATTGAAPAVAGRKMRPMSAVERAAARELIDFIVDAKLTVMSPKQVERLCTIVEIQGDRVKVHYDGFDTFHDEWLPKDSQRIVDQPDAPGKVNVVPPAGIVPLAEPRLSHDPVVEAAMRAASATNTPHVLAAVDVAREPGQPRSYSSLLAEKLKRSALEEMDPERQARAAAPGAAVPAQPSAVTLPSMVTPPNQAALPGAAPPPPPLGQALVWQTAPSASPPAAPAEEPDSRRGTDSSAIAQMLKRATSTLTAAAATASVPVVPAAARGRNSGDFPEPAAAPPPAQPQPAAPVEEPPAPEQAPSAAALEATAGGPRDAAAPAASSGAGRRRDDRRDGASGRRGGGSASPRRRSRSRARRRRSSGRGRSRSRRRSRNRSPPRRGGESPAPKRGGDRSSRWGEPAAQGRPAEEAALAAGASESKEDAKTRSGVLAVPVGAHQAAGFSTPSAVPPAVQPKVITGANGGFKRIPVPSSLIKPLLGHGGAHITAIRRQNPFANIKVDHTPGSDSGALTITGRPDHVTQAEQAIWQTLAKTAPAQALIPMGITPAPQ</sequence>
<feature type="compositionally biased region" description="Basic residues" evidence="2">
    <location>
        <begin position="426"/>
        <end position="457"/>
    </location>
</feature>
<dbReference type="Proteomes" id="UP001189429">
    <property type="component" value="Unassembled WGS sequence"/>
</dbReference>
<dbReference type="InterPro" id="IPR016197">
    <property type="entry name" value="Chromo-like_dom_sf"/>
</dbReference>
<feature type="region of interest" description="Disordered" evidence="2">
    <location>
        <begin position="236"/>
        <end position="313"/>
    </location>
</feature>
<feature type="compositionally biased region" description="Low complexity" evidence="2">
    <location>
        <begin position="477"/>
        <end position="495"/>
    </location>
</feature>
<reference evidence="4" key="1">
    <citation type="submission" date="2023-10" db="EMBL/GenBank/DDBJ databases">
        <authorList>
            <person name="Chen Y."/>
            <person name="Shah S."/>
            <person name="Dougan E. K."/>
            <person name="Thang M."/>
            <person name="Chan C."/>
        </authorList>
    </citation>
    <scope>NUCLEOTIDE SEQUENCE [LARGE SCALE GENOMIC DNA]</scope>
</reference>
<feature type="compositionally biased region" description="Low complexity" evidence="2">
    <location>
        <begin position="378"/>
        <end position="404"/>
    </location>
</feature>